<comment type="caution">
    <text evidence="1">The sequence shown here is derived from an EMBL/GenBank/DDBJ whole genome shotgun (WGS) entry which is preliminary data.</text>
</comment>
<proteinExistence type="predicted"/>
<dbReference type="AlphaFoldDB" id="A0ABD4WML7"/>
<dbReference type="RefSeq" id="WP_075422246.1">
    <property type="nucleotide sequence ID" value="NZ_JARAOX010000123.1"/>
</dbReference>
<reference evidence="1 2" key="1">
    <citation type="submission" date="2023-02" db="EMBL/GenBank/DDBJ databases">
        <authorList>
            <person name="Olszewska D."/>
        </authorList>
    </citation>
    <scope>NUCLEOTIDE SEQUENCE [LARGE SCALE GENOMIC DNA]</scope>
    <source>
        <strain evidence="1 2">FDU301</strain>
    </source>
</reference>
<gene>
    <name evidence="1" type="ORF">PVE99_03470</name>
</gene>
<accession>A0ABD4WML7</accession>
<sequence length="81" mass="9442">MTIEKIQEMLKTLLYYDNCEIVHKIRGEHHTFSLSYAKESHTFQLENIETKQIENYKDLESISLALLQIIESGATKINTDP</sequence>
<dbReference type="Proteomes" id="UP001213771">
    <property type="component" value="Unassembled WGS sequence"/>
</dbReference>
<name>A0ABD4WML7_PRIMG</name>
<dbReference type="EMBL" id="JARAOX010000123">
    <property type="protein sequence ID" value="MDD9781465.1"/>
    <property type="molecule type" value="Genomic_DNA"/>
</dbReference>
<evidence type="ECO:0000313" key="1">
    <source>
        <dbReference type="EMBL" id="MDD9781465.1"/>
    </source>
</evidence>
<organism evidence="1 2">
    <name type="scientific">Priestia megaterium</name>
    <name type="common">Bacillus megaterium</name>
    <dbReference type="NCBI Taxonomy" id="1404"/>
    <lineage>
        <taxon>Bacteria</taxon>
        <taxon>Bacillati</taxon>
        <taxon>Bacillota</taxon>
        <taxon>Bacilli</taxon>
        <taxon>Bacillales</taxon>
        <taxon>Bacillaceae</taxon>
        <taxon>Priestia</taxon>
    </lineage>
</organism>
<evidence type="ECO:0000313" key="2">
    <source>
        <dbReference type="Proteomes" id="UP001213771"/>
    </source>
</evidence>
<protein>
    <submittedName>
        <fullName evidence="1">Uncharacterized protein</fullName>
    </submittedName>
</protein>